<keyword evidence="6" id="KW-1278">Translocase</keyword>
<gene>
    <name evidence="10" type="primary">nuoI_2</name>
    <name evidence="10" type="ORF">ETAA1_11610</name>
</gene>
<sequence length="178" mass="19964">MRTWLSNVFRAAATLGAGMHVTLRTFVQSYRRRAFTEHFEYPERPVPVRPRYRGFHRYDLTTCIGCDKCARACPVDCIYIGKEKAAPPLKGFVVTGFAIDYTKCMFCALCVDPCPVDCIFMGSNHDISTYTRDGCVVDYAKLPLEVAWGQATLNPTAVHESKRVALPVWTKAGEPSKT</sequence>
<dbReference type="RefSeq" id="WP_145235115.1">
    <property type="nucleotide sequence ID" value="NZ_CP036273.1"/>
</dbReference>
<evidence type="ECO:0000313" key="10">
    <source>
        <dbReference type="EMBL" id="QDU19255.1"/>
    </source>
</evidence>
<evidence type="ECO:0000256" key="7">
    <source>
        <dbReference type="ARBA" id="ARBA00023004"/>
    </source>
</evidence>
<dbReference type="Pfam" id="PF12838">
    <property type="entry name" value="Fer4_7"/>
    <property type="match status" value="1"/>
</dbReference>
<dbReference type="GO" id="GO:0051539">
    <property type="term" value="F:4 iron, 4 sulfur cluster binding"/>
    <property type="evidence" value="ECO:0007669"/>
    <property type="project" value="UniProtKB-KW"/>
</dbReference>
<dbReference type="GO" id="GO:0003954">
    <property type="term" value="F:NADH dehydrogenase activity"/>
    <property type="evidence" value="ECO:0007669"/>
    <property type="project" value="TreeGrafter"/>
</dbReference>
<dbReference type="InterPro" id="IPR017900">
    <property type="entry name" value="4Fe4S_Fe_S_CS"/>
</dbReference>
<comment type="similarity">
    <text evidence="2">Belongs to the complex I 23 kDa subunit family.</text>
</comment>
<organism evidence="10 11">
    <name type="scientific">Urbifossiella limnaea</name>
    <dbReference type="NCBI Taxonomy" id="2528023"/>
    <lineage>
        <taxon>Bacteria</taxon>
        <taxon>Pseudomonadati</taxon>
        <taxon>Planctomycetota</taxon>
        <taxon>Planctomycetia</taxon>
        <taxon>Gemmatales</taxon>
        <taxon>Gemmataceae</taxon>
        <taxon>Urbifossiella</taxon>
    </lineage>
</organism>
<dbReference type="Proteomes" id="UP000319576">
    <property type="component" value="Chromosome"/>
</dbReference>
<dbReference type="EMBL" id="CP036273">
    <property type="protein sequence ID" value="QDU19255.1"/>
    <property type="molecule type" value="Genomic_DNA"/>
</dbReference>
<proteinExistence type="inferred from homology"/>
<name>A0A517XP20_9BACT</name>
<dbReference type="AlphaFoldDB" id="A0A517XP20"/>
<evidence type="ECO:0000256" key="6">
    <source>
        <dbReference type="ARBA" id="ARBA00022967"/>
    </source>
</evidence>
<keyword evidence="10" id="KW-0560">Oxidoreductase</keyword>
<dbReference type="GO" id="GO:0016020">
    <property type="term" value="C:membrane"/>
    <property type="evidence" value="ECO:0007669"/>
    <property type="project" value="InterPro"/>
</dbReference>
<dbReference type="PROSITE" id="PS51379">
    <property type="entry name" value="4FE4S_FER_2"/>
    <property type="match status" value="2"/>
</dbReference>
<protein>
    <submittedName>
        <fullName evidence="10">NADH-quinone oxidoreductase subunit I</fullName>
        <ecNumber evidence="10">1.6.5.11</ecNumber>
    </submittedName>
</protein>
<dbReference type="OrthoDB" id="9798098at2"/>
<feature type="domain" description="4Fe-4S ferredoxin-type" evidence="9">
    <location>
        <begin position="54"/>
        <end position="83"/>
    </location>
</feature>
<keyword evidence="7" id="KW-0408">Iron</keyword>
<dbReference type="SUPFAM" id="SSF54862">
    <property type="entry name" value="4Fe-4S ferredoxins"/>
    <property type="match status" value="1"/>
</dbReference>
<dbReference type="InterPro" id="IPR010226">
    <property type="entry name" value="NADH_quinone_OxRdtase_chainI"/>
</dbReference>
<reference evidence="10 11" key="1">
    <citation type="submission" date="2019-02" db="EMBL/GenBank/DDBJ databases">
        <title>Deep-cultivation of Planctomycetes and their phenomic and genomic characterization uncovers novel biology.</title>
        <authorList>
            <person name="Wiegand S."/>
            <person name="Jogler M."/>
            <person name="Boedeker C."/>
            <person name="Pinto D."/>
            <person name="Vollmers J."/>
            <person name="Rivas-Marin E."/>
            <person name="Kohn T."/>
            <person name="Peeters S.H."/>
            <person name="Heuer A."/>
            <person name="Rast P."/>
            <person name="Oberbeckmann S."/>
            <person name="Bunk B."/>
            <person name="Jeske O."/>
            <person name="Meyerdierks A."/>
            <person name="Storesund J.E."/>
            <person name="Kallscheuer N."/>
            <person name="Luecker S."/>
            <person name="Lage O.M."/>
            <person name="Pohl T."/>
            <person name="Merkel B.J."/>
            <person name="Hornburger P."/>
            <person name="Mueller R.-W."/>
            <person name="Bruemmer F."/>
            <person name="Labrenz M."/>
            <person name="Spormann A.M."/>
            <person name="Op den Camp H."/>
            <person name="Overmann J."/>
            <person name="Amann R."/>
            <person name="Jetten M.S.M."/>
            <person name="Mascher T."/>
            <person name="Medema M.H."/>
            <person name="Devos D.P."/>
            <person name="Kaster A.-K."/>
            <person name="Ovreas L."/>
            <person name="Rohde M."/>
            <person name="Galperin M.Y."/>
            <person name="Jogler C."/>
        </authorList>
    </citation>
    <scope>NUCLEOTIDE SEQUENCE [LARGE SCALE GENOMIC DNA]</scope>
    <source>
        <strain evidence="10 11">ETA_A1</strain>
    </source>
</reference>
<dbReference type="GO" id="GO:0009060">
    <property type="term" value="P:aerobic respiration"/>
    <property type="evidence" value="ECO:0007669"/>
    <property type="project" value="TreeGrafter"/>
</dbReference>
<dbReference type="PANTHER" id="PTHR10849:SF20">
    <property type="entry name" value="NADH DEHYDROGENASE [UBIQUINONE] IRON-SULFUR PROTEIN 8, MITOCHONDRIAL"/>
    <property type="match status" value="1"/>
</dbReference>
<accession>A0A517XP20</accession>
<dbReference type="KEGG" id="uli:ETAA1_11610"/>
<evidence type="ECO:0000259" key="9">
    <source>
        <dbReference type="PROSITE" id="PS51379"/>
    </source>
</evidence>
<evidence type="ECO:0000256" key="4">
    <source>
        <dbReference type="ARBA" id="ARBA00022723"/>
    </source>
</evidence>
<keyword evidence="11" id="KW-1185">Reference proteome</keyword>
<evidence type="ECO:0000313" key="11">
    <source>
        <dbReference type="Proteomes" id="UP000319576"/>
    </source>
</evidence>
<dbReference type="PROSITE" id="PS00198">
    <property type="entry name" value="4FE4S_FER_1"/>
    <property type="match status" value="1"/>
</dbReference>
<evidence type="ECO:0000256" key="1">
    <source>
        <dbReference type="ARBA" id="ARBA00001966"/>
    </source>
</evidence>
<dbReference type="GO" id="GO:0046872">
    <property type="term" value="F:metal ion binding"/>
    <property type="evidence" value="ECO:0007669"/>
    <property type="project" value="UniProtKB-KW"/>
</dbReference>
<dbReference type="Gene3D" id="3.30.70.3270">
    <property type="match status" value="1"/>
</dbReference>
<keyword evidence="5" id="KW-0677">Repeat</keyword>
<evidence type="ECO:0000256" key="5">
    <source>
        <dbReference type="ARBA" id="ARBA00022737"/>
    </source>
</evidence>
<comment type="cofactor">
    <cofactor evidence="1">
        <name>[4Fe-4S] cluster</name>
        <dbReference type="ChEBI" id="CHEBI:49883"/>
    </cofactor>
</comment>
<evidence type="ECO:0000256" key="2">
    <source>
        <dbReference type="ARBA" id="ARBA00010277"/>
    </source>
</evidence>
<keyword evidence="8" id="KW-0411">Iron-sulfur</keyword>
<dbReference type="EC" id="1.6.5.11" evidence="10"/>
<keyword evidence="4" id="KW-0479">Metal-binding</keyword>
<dbReference type="InterPro" id="IPR017896">
    <property type="entry name" value="4Fe4S_Fe-S-bd"/>
</dbReference>
<evidence type="ECO:0000256" key="8">
    <source>
        <dbReference type="ARBA" id="ARBA00023014"/>
    </source>
</evidence>
<evidence type="ECO:0000256" key="3">
    <source>
        <dbReference type="ARBA" id="ARBA00022485"/>
    </source>
</evidence>
<keyword evidence="3" id="KW-0004">4Fe-4S</keyword>
<dbReference type="PANTHER" id="PTHR10849">
    <property type="entry name" value="NADH DEHYDROGENASE UBIQUINONE IRON-SULFUR PROTEIN 8, MITOCHONDRIAL"/>
    <property type="match status" value="1"/>
</dbReference>
<feature type="domain" description="4Fe-4S ferredoxin-type" evidence="9">
    <location>
        <begin position="95"/>
        <end position="124"/>
    </location>
</feature>